<feature type="repeat" description="Lumazine-binding" evidence="11">
    <location>
        <begin position="97"/>
        <end position="194"/>
    </location>
</feature>
<comment type="caution">
    <text evidence="13">The sequence shown here is derived from an EMBL/GenBank/DDBJ whole genome shotgun (WGS) entry which is preliminary data.</text>
</comment>
<evidence type="ECO:0000256" key="3">
    <source>
        <dbReference type="ARBA" id="ARBA00004887"/>
    </source>
</evidence>
<dbReference type="NCBIfam" id="TIGR00187">
    <property type="entry name" value="ribE"/>
    <property type="match status" value="1"/>
</dbReference>
<evidence type="ECO:0000256" key="6">
    <source>
        <dbReference type="ARBA" id="ARBA00013950"/>
    </source>
</evidence>
<evidence type="ECO:0000313" key="13">
    <source>
        <dbReference type="EMBL" id="GIO47633.1"/>
    </source>
</evidence>
<dbReference type="SUPFAM" id="SSF63380">
    <property type="entry name" value="Riboflavin synthase domain-like"/>
    <property type="match status" value="2"/>
</dbReference>
<dbReference type="AlphaFoldDB" id="A0A919YDD8"/>
<sequence>MFTGLVEEIGSLDGVARQGEAMVLNIKASAIMDDVRIGDSIAVNGLCLTVTKVHGSGFSADVTPQSYRHSNLGLLKPGSRVNLERAMQAGGRFGGHMVQGHVDMTGTVRRVTNEQNAVWIDIVPDKPDLSVYIIPQGSITVDGVSLTIAETDGDSFRVSVIPHTFEATSLSGMKPGRVVNIECDIIGKYVHALLGSRAAGSAGRQGITLDTLAANGFV</sequence>
<organism evidence="13 14">
    <name type="scientific">Paenibacillus azoreducens</name>
    <dbReference type="NCBI Taxonomy" id="116718"/>
    <lineage>
        <taxon>Bacteria</taxon>
        <taxon>Bacillati</taxon>
        <taxon>Bacillota</taxon>
        <taxon>Bacilli</taxon>
        <taxon>Bacillales</taxon>
        <taxon>Paenibacillaceae</taxon>
        <taxon>Paenibacillus</taxon>
    </lineage>
</organism>
<gene>
    <name evidence="13" type="primary">ribB</name>
    <name evidence="13" type="ORF">J34TS1_23980</name>
</gene>
<dbReference type="CDD" id="cd00402">
    <property type="entry name" value="Riboflavin_synthase_like"/>
    <property type="match status" value="1"/>
</dbReference>
<evidence type="ECO:0000256" key="10">
    <source>
        <dbReference type="NCBIfam" id="TIGR00187"/>
    </source>
</evidence>
<comment type="pathway">
    <text evidence="3">Cofactor biosynthesis; riboflavin biosynthesis; riboflavin from 2-hydroxy-3-oxobutyl phosphate and 5-amino-6-(D-ribitylamino)uracil: step 2/2.</text>
</comment>
<dbReference type="PROSITE" id="PS51177">
    <property type="entry name" value="LUMAZINE_BIND"/>
    <property type="match status" value="2"/>
</dbReference>
<dbReference type="NCBIfam" id="NF006767">
    <property type="entry name" value="PRK09289.1"/>
    <property type="match status" value="1"/>
</dbReference>
<keyword evidence="7" id="KW-0686">Riboflavin biosynthesis</keyword>
<dbReference type="GO" id="GO:0009231">
    <property type="term" value="P:riboflavin biosynthetic process"/>
    <property type="evidence" value="ECO:0007669"/>
    <property type="project" value="UniProtKB-KW"/>
</dbReference>
<dbReference type="InterPro" id="IPR001783">
    <property type="entry name" value="Lumazine-bd"/>
</dbReference>
<evidence type="ECO:0000256" key="7">
    <source>
        <dbReference type="ARBA" id="ARBA00022619"/>
    </source>
</evidence>
<dbReference type="GO" id="GO:0004746">
    <property type="term" value="F:riboflavin synthase activity"/>
    <property type="evidence" value="ECO:0007669"/>
    <property type="project" value="UniProtKB-UniRule"/>
</dbReference>
<evidence type="ECO:0000256" key="2">
    <source>
        <dbReference type="ARBA" id="ARBA00002803"/>
    </source>
</evidence>
<dbReference type="FunFam" id="2.40.30.20:FF:000004">
    <property type="entry name" value="Riboflavin synthase, alpha subunit"/>
    <property type="match status" value="1"/>
</dbReference>
<dbReference type="InterPro" id="IPR023366">
    <property type="entry name" value="ATP_synth_asu-like_sf"/>
</dbReference>
<dbReference type="RefSeq" id="WP_212978460.1">
    <property type="nucleotide sequence ID" value="NZ_AP025343.1"/>
</dbReference>
<keyword evidence="9" id="KW-0677">Repeat</keyword>
<dbReference type="EMBL" id="BORT01000009">
    <property type="protein sequence ID" value="GIO47633.1"/>
    <property type="molecule type" value="Genomic_DNA"/>
</dbReference>
<dbReference type="EC" id="2.5.1.9" evidence="5 10"/>
<evidence type="ECO:0000313" key="14">
    <source>
        <dbReference type="Proteomes" id="UP000682811"/>
    </source>
</evidence>
<dbReference type="InterPro" id="IPR017938">
    <property type="entry name" value="Riboflavin_synthase-like_b-brl"/>
</dbReference>
<evidence type="ECO:0000256" key="9">
    <source>
        <dbReference type="ARBA" id="ARBA00022737"/>
    </source>
</evidence>
<dbReference type="Proteomes" id="UP000682811">
    <property type="component" value="Unassembled WGS sequence"/>
</dbReference>
<reference evidence="13 14" key="1">
    <citation type="submission" date="2021-03" db="EMBL/GenBank/DDBJ databases">
        <title>Antimicrobial resistance genes in bacteria isolated from Japanese honey, and their potential for conferring macrolide and lincosamide resistance in the American foulbrood pathogen Paenibacillus larvae.</title>
        <authorList>
            <person name="Okamoto M."/>
            <person name="Kumagai M."/>
            <person name="Kanamori H."/>
            <person name="Takamatsu D."/>
        </authorList>
    </citation>
    <scope>NUCLEOTIDE SEQUENCE [LARGE SCALE GENOMIC DNA]</scope>
    <source>
        <strain evidence="13 14">J34TS1</strain>
    </source>
</reference>
<evidence type="ECO:0000256" key="11">
    <source>
        <dbReference type="PROSITE-ProRule" id="PRU00524"/>
    </source>
</evidence>
<evidence type="ECO:0000256" key="8">
    <source>
        <dbReference type="ARBA" id="ARBA00022679"/>
    </source>
</evidence>
<dbReference type="Gene3D" id="2.40.30.20">
    <property type="match status" value="2"/>
</dbReference>
<evidence type="ECO:0000256" key="1">
    <source>
        <dbReference type="ARBA" id="ARBA00000968"/>
    </source>
</evidence>
<comment type="catalytic activity">
    <reaction evidence="1">
        <text>2 6,7-dimethyl-8-(1-D-ribityl)lumazine + H(+) = 5-amino-6-(D-ribitylamino)uracil + riboflavin</text>
        <dbReference type="Rhea" id="RHEA:20772"/>
        <dbReference type="ChEBI" id="CHEBI:15378"/>
        <dbReference type="ChEBI" id="CHEBI:15934"/>
        <dbReference type="ChEBI" id="CHEBI:57986"/>
        <dbReference type="ChEBI" id="CHEBI:58201"/>
        <dbReference type="EC" id="2.5.1.9"/>
    </reaction>
</comment>
<feature type="domain" description="Lumazine-binding" evidence="12">
    <location>
        <begin position="97"/>
        <end position="194"/>
    </location>
</feature>
<dbReference type="PANTHER" id="PTHR21098">
    <property type="entry name" value="RIBOFLAVIN SYNTHASE ALPHA CHAIN"/>
    <property type="match status" value="1"/>
</dbReference>
<name>A0A919YDD8_9BACL</name>
<comment type="function">
    <text evidence="2">Catalyzes the dismutation of two molecules of 6,7-dimethyl-8-ribityllumazine, resulting in the formation of riboflavin and 5-amino-6-(D-ribitylamino)uracil.</text>
</comment>
<keyword evidence="14" id="KW-1185">Reference proteome</keyword>
<accession>A0A919YDD8</accession>
<comment type="subunit">
    <text evidence="4">Homotrimer.</text>
</comment>
<dbReference type="PANTHER" id="PTHR21098:SF12">
    <property type="entry name" value="RIBOFLAVIN SYNTHASE"/>
    <property type="match status" value="1"/>
</dbReference>
<evidence type="ECO:0000259" key="12">
    <source>
        <dbReference type="PROSITE" id="PS51177"/>
    </source>
</evidence>
<feature type="domain" description="Lumazine-binding" evidence="12">
    <location>
        <begin position="1"/>
        <end position="96"/>
    </location>
</feature>
<dbReference type="FunFam" id="2.40.30.20:FF:000003">
    <property type="entry name" value="Riboflavin synthase, alpha subunit"/>
    <property type="match status" value="1"/>
</dbReference>
<evidence type="ECO:0000256" key="4">
    <source>
        <dbReference type="ARBA" id="ARBA00011233"/>
    </source>
</evidence>
<feature type="repeat" description="Lumazine-binding" evidence="11">
    <location>
        <begin position="1"/>
        <end position="96"/>
    </location>
</feature>
<dbReference type="PIRSF" id="PIRSF000498">
    <property type="entry name" value="Riboflavin_syn_A"/>
    <property type="match status" value="1"/>
</dbReference>
<keyword evidence="8" id="KW-0808">Transferase</keyword>
<protein>
    <recommendedName>
        <fullName evidence="6 10">Riboflavin synthase</fullName>
        <ecNumber evidence="5 10">2.5.1.9</ecNumber>
    </recommendedName>
</protein>
<proteinExistence type="predicted"/>
<dbReference type="InterPro" id="IPR026017">
    <property type="entry name" value="Lumazine-bd_dom"/>
</dbReference>
<evidence type="ECO:0000256" key="5">
    <source>
        <dbReference type="ARBA" id="ARBA00012827"/>
    </source>
</evidence>
<dbReference type="Pfam" id="PF00677">
    <property type="entry name" value="Lum_binding"/>
    <property type="match status" value="2"/>
</dbReference>